<dbReference type="Proteomes" id="UP000250163">
    <property type="component" value="Chromosome MORIYA"/>
</dbReference>
<dbReference type="KEGG" id="mya:MORIYA_3995"/>
<keyword evidence="1" id="KW-1133">Transmembrane helix</keyword>
<sequence>MADWVAAITAVAMLVVVIGGAVITWLSKVSAELADHKTHVAETYATKNDVKELGDRVERNMDSGFDRIYNLLKGNNAA</sequence>
<evidence type="ECO:0000256" key="1">
    <source>
        <dbReference type="SAM" id="Phobius"/>
    </source>
</evidence>
<keyword evidence="3" id="KW-1185">Reference proteome</keyword>
<keyword evidence="1" id="KW-0472">Membrane</keyword>
<proteinExistence type="predicted"/>
<dbReference type="RefSeq" id="WP_112717775.1">
    <property type="nucleotide sequence ID" value="NZ_LS483250.1"/>
</dbReference>
<organism evidence="2 3">
    <name type="scientific">Moritella yayanosii</name>
    <dbReference type="NCBI Taxonomy" id="69539"/>
    <lineage>
        <taxon>Bacteria</taxon>
        <taxon>Pseudomonadati</taxon>
        <taxon>Pseudomonadota</taxon>
        <taxon>Gammaproteobacteria</taxon>
        <taxon>Alteromonadales</taxon>
        <taxon>Moritellaceae</taxon>
        <taxon>Moritella</taxon>
    </lineage>
</organism>
<evidence type="ECO:0000313" key="2">
    <source>
        <dbReference type="EMBL" id="SQD80447.1"/>
    </source>
</evidence>
<keyword evidence="1" id="KW-0812">Transmembrane</keyword>
<feature type="transmembrane region" description="Helical" evidence="1">
    <location>
        <begin position="6"/>
        <end position="27"/>
    </location>
</feature>
<evidence type="ECO:0000313" key="3">
    <source>
        <dbReference type="Proteomes" id="UP000250163"/>
    </source>
</evidence>
<dbReference type="OrthoDB" id="5892503at2"/>
<gene>
    <name evidence="2" type="ORF">MORIYA_3995</name>
</gene>
<name>A0A330LU09_9GAMM</name>
<dbReference type="EMBL" id="LS483250">
    <property type="protein sequence ID" value="SQD80447.1"/>
    <property type="molecule type" value="Genomic_DNA"/>
</dbReference>
<reference evidence="3" key="1">
    <citation type="submission" date="2018-05" db="EMBL/GenBank/DDBJ databases">
        <authorList>
            <person name="Cea G.-C."/>
            <person name="William W."/>
        </authorList>
    </citation>
    <scope>NUCLEOTIDE SEQUENCE [LARGE SCALE GENOMIC DNA]</scope>
    <source>
        <strain evidence="3">DB21MT 5</strain>
    </source>
</reference>
<dbReference type="AlphaFoldDB" id="A0A330LU09"/>
<accession>A0A330LU09</accession>
<protein>
    <submittedName>
        <fullName evidence="2">Uncharacterized protein</fullName>
    </submittedName>
</protein>